<evidence type="ECO:0000313" key="1">
    <source>
        <dbReference type="EMBL" id="KAI7732604.1"/>
    </source>
</evidence>
<dbReference type="AlphaFoldDB" id="A0AAD5C1Y4"/>
<dbReference type="Proteomes" id="UP001206925">
    <property type="component" value="Unassembled WGS sequence"/>
</dbReference>
<protein>
    <submittedName>
        <fullName evidence="1">Uncharacterized protein</fullName>
    </submittedName>
</protein>
<organism evidence="1 2">
    <name type="scientific">Ambrosia artemisiifolia</name>
    <name type="common">Common ragweed</name>
    <dbReference type="NCBI Taxonomy" id="4212"/>
    <lineage>
        <taxon>Eukaryota</taxon>
        <taxon>Viridiplantae</taxon>
        <taxon>Streptophyta</taxon>
        <taxon>Embryophyta</taxon>
        <taxon>Tracheophyta</taxon>
        <taxon>Spermatophyta</taxon>
        <taxon>Magnoliopsida</taxon>
        <taxon>eudicotyledons</taxon>
        <taxon>Gunneridae</taxon>
        <taxon>Pentapetalae</taxon>
        <taxon>asterids</taxon>
        <taxon>campanulids</taxon>
        <taxon>Asterales</taxon>
        <taxon>Asteraceae</taxon>
        <taxon>Asteroideae</taxon>
        <taxon>Heliantheae alliance</taxon>
        <taxon>Heliantheae</taxon>
        <taxon>Ambrosia</taxon>
    </lineage>
</organism>
<proteinExistence type="predicted"/>
<comment type="caution">
    <text evidence="1">The sequence shown here is derived from an EMBL/GenBank/DDBJ whole genome shotgun (WGS) entry which is preliminary data.</text>
</comment>
<gene>
    <name evidence="1" type="ORF">M8C21_001656</name>
</gene>
<keyword evidence="2" id="KW-1185">Reference proteome</keyword>
<reference evidence="1" key="1">
    <citation type="submission" date="2022-06" db="EMBL/GenBank/DDBJ databases">
        <title>Uncovering the hologenomic basis of an extraordinary plant invasion.</title>
        <authorList>
            <person name="Bieker V.C."/>
            <person name="Martin M.D."/>
            <person name="Gilbert T."/>
            <person name="Hodgins K."/>
            <person name="Battlay P."/>
            <person name="Petersen B."/>
            <person name="Wilson J."/>
        </authorList>
    </citation>
    <scope>NUCLEOTIDE SEQUENCE</scope>
    <source>
        <strain evidence="1">AA19_3_7</strain>
        <tissue evidence="1">Leaf</tissue>
    </source>
</reference>
<dbReference type="EMBL" id="JAMZMK010010202">
    <property type="protein sequence ID" value="KAI7732604.1"/>
    <property type="molecule type" value="Genomic_DNA"/>
</dbReference>
<evidence type="ECO:0000313" key="2">
    <source>
        <dbReference type="Proteomes" id="UP001206925"/>
    </source>
</evidence>
<sequence>MEIHAHLISIEGNQILLSRFHQTCANKVCTILLFNFTTMALIASACVLEMDKHLKSDVRHTLNVRSHDAE</sequence>
<name>A0AAD5C1Y4_AMBAR</name>
<accession>A0AAD5C1Y4</accession>